<feature type="compositionally biased region" description="Polar residues" evidence="2">
    <location>
        <begin position="373"/>
        <end position="384"/>
    </location>
</feature>
<feature type="compositionally biased region" description="Polar residues" evidence="2">
    <location>
        <begin position="736"/>
        <end position="754"/>
    </location>
</feature>
<feature type="compositionally biased region" description="Acidic residues" evidence="2">
    <location>
        <begin position="758"/>
        <end position="773"/>
    </location>
</feature>
<dbReference type="PANTHER" id="PTHR18957">
    <property type="entry name" value="CENTLEIN"/>
    <property type="match status" value="1"/>
</dbReference>
<keyword evidence="1" id="KW-0175">Coiled coil</keyword>
<feature type="compositionally biased region" description="Basic residues" evidence="2">
    <location>
        <begin position="726"/>
        <end position="735"/>
    </location>
</feature>
<dbReference type="EMBL" id="CAWUFR010000034">
    <property type="protein sequence ID" value="CAK6958570.1"/>
    <property type="molecule type" value="Genomic_DNA"/>
</dbReference>
<evidence type="ECO:0000256" key="1">
    <source>
        <dbReference type="SAM" id="Coils"/>
    </source>
</evidence>
<feature type="compositionally biased region" description="Low complexity" evidence="2">
    <location>
        <begin position="569"/>
        <end position="580"/>
    </location>
</feature>
<gene>
    <name evidence="3" type="ORF">FSCOSCO3_A017910</name>
</gene>
<evidence type="ECO:0000313" key="3">
    <source>
        <dbReference type="EMBL" id="CAK6958570.1"/>
    </source>
</evidence>
<feature type="coiled-coil region" evidence="1">
    <location>
        <begin position="955"/>
        <end position="1108"/>
    </location>
</feature>
<protein>
    <submittedName>
        <fullName evidence="3">Centlein</fullName>
    </submittedName>
</protein>
<dbReference type="AlphaFoldDB" id="A0AAV1NHZ1"/>
<feature type="coiled-coil region" evidence="1">
    <location>
        <begin position="312"/>
        <end position="346"/>
    </location>
</feature>
<comment type="caution">
    <text evidence="3">The sequence shown here is derived from an EMBL/GenBank/DDBJ whole genome shotgun (WGS) entry which is preliminary data.</text>
</comment>
<dbReference type="InterPro" id="IPR038810">
    <property type="entry name" value="CNTLN"/>
</dbReference>
<organism evidence="3 4">
    <name type="scientific">Scomber scombrus</name>
    <name type="common">Atlantic mackerel</name>
    <name type="synonym">Scomber vernalis</name>
    <dbReference type="NCBI Taxonomy" id="13677"/>
    <lineage>
        <taxon>Eukaryota</taxon>
        <taxon>Metazoa</taxon>
        <taxon>Chordata</taxon>
        <taxon>Craniata</taxon>
        <taxon>Vertebrata</taxon>
        <taxon>Euteleostomi</taxon>
        <taxon>Actinopterygii</taxon>
        <taxon>Neopterygii</taxon>
        <taxon>Teleostei</taxon>
        <taxon>Neoteleostei</taxon>
        <taxon>Acanthomorphata</taxon>
        <taxon>Pelagiaria</taxon>
        <taxon>Scombriformes</taxon>
        <taxon>Scombridae</taxon>
        <taxon>Scomber</taxon>
    </lineage>
</organism>
<feature type="coiled-coil region" evidence="1">
    <location>
        <begin position="836"/>
        <end position="919"/>
    </location>
</feature>
<evidence type="ECO:0000313" key="4">
    <source>
        <dbReference type="Proteomes" id="UP001314229"/>
    </source>
</evidence>
<sequence>MSSKDNSRILLLEEHVTSLSEELMQCQADKEFVWSLWKRLQVANPDLTQAVSLVVEREKHKAEIKDRKVLEILQSKDYKIQELEQNVTGQQQEINNLVKTRTTVDEDSALMKRELTALREELVNKSQEMKEMKTECRRKEEEERQVVQALEEEKEGLTSRCVTLRADLEEKERQANSQRDQRDVAQARVKDLEEELHNAWQELSRLQSHSGSLAAQLSTKEREVATKEGQLNQLRCEFTEVQTLYRQSTEHAAEQSHLIKQLEGLNLDTQKVLRNQEEAHTADTTSYQTLYKELSQCYQALMSSEAKLRQSHQDLSSQLTQKDQQVLQLQAQLQQQQEQIQLQQQQQTQHTVLYPSPNRQTNFKALVSEQVDAPTQRSSSNPDQASAPRPEEKSPQHRSTSSVRRQQGTPVQRSRSLSPASSVELGCGRRKGAEQRIQDLEELLQLKMEENEELRKAHDKRRERLCLIQNNYKTIRDQLKDMEKQGGRKQRAEPWQLRQENSDAVWNELAYLKNLTRKLTVEKAGLEEELDMLRVQAAMDRATVKELHMCLANEHQELLHKVVEERQVKSSTPKKPSVSSERMEQSFKKIEQLERRMISLEEETERLREEKEQLLEANEDLAHNCRRLQASLDHLRTQEVVREEAAQAQALAQGERYRTEIIALEARLSASQKGATKLHQQLLKLRQELGILRAARDFYRNRAAGPARAGGIASNINSKVKFKTTRLRGPLRQHSHPTVSPNQAISWQGRSPSPTKDEWEDMSVDSDSGEEYSDSLNSAHSGTAAYRQRADRKVGTCVYFLLLDDKQHEPWEQGTRGEKRGWRRKRMLMKAQHCSSSSLQQRIESLQRHIDILRSARKDAVLSAKELRRANEKITVQLNSLTEKLCSSKQLTQKLTSDLAGVEQQKKVLEMELEQWRKITFPQQNAPPPAAPAAPVHAKCSCQGRTMPTLANPAPRALEDEVKQLQAKLKSASAEVTRQVAANKALRGQLQEKEDKLRQLQDKASHTERDVNMKRQLVEDLKTRLKFLQEMEKSYRGQVEELEKKVKTLSEEATNRKAFIESLKRRLSVATTEKSQYEASCTKLKEDLEKKEQRIHALQARVGASEQALTALEKTATEQMEGLTQQSSLALERLQRQLGQAYSQLEQLHSFIKALASEILLDVQEVKQQLMKRRRLRQANSVAAKGGLSAKSMIKAKSIAASILNMSENDLADIMDTEQGTKAHSESPRDQEWLDHLNHILQQKIPSAGQLMEAVRVKMKERKVLTEELATLTTPVSEKA</sequence>
<keyword evidence="4" id="KW-1185">Reference proteome</keyword>
<feature type="region of interest" description="Disordered" evidence="2">
    <location>
        <begin position="565"/>
        <end position="586"/>
    </location>
</feature>
<name>A0AAV1NHZ1_SCOSC</name>
<evidence type="ECO:0000256" key="2">
    <source>
        <dbReference type="SAM" id="MobiDB-lite"/>
    </source>
</evidence>
<dbReference type="GO" id="GO:0005813">
    <property type="term" value="C:centrosome"/>
    <property type="evidence" value="ECO:0007669"/>
    <property type="project" value="TreeGrafter"/>
</dbReference>
<reference evidence="3 4" key="1">
    <citation type="submission" date="2024-01" db="EMBL/GenBank/DDBJ databases">
        <authorList>
            <person name="Alioto T."/>
            <person name="Alioto T."/>
            <person name="Gomez Garrido J."/>
        </authorList>
    </citation>
    <scope>NUCLEOTIDE SEQUENCE [LARGE SCALE GENOMIC DNA]</scope>
</reference>
<feature type="compositionally biased region" description="Polar residues" evidence="2">
    <location>
        <begin position="397"/>
        <end position="421"/>
    </location>
</feature>
<dbReference type="GO" id="GO:0005814">
    <property type="term" value="C:centriole"/>
    <property type="evidence" value="ECO:0007669"/>
    <property type="project" value="TreeGrafter"/>
</dbReference>
<feature type="region of interest" description="Disordered" evidence="2">
    <location>
        <begin position="370"/>
        <end position="431"/>
    </location>
</feature>
<feature type="region of interest" description="Disordered" evidence="2">
    <location>
        <begin position="726"/>
        <end position="777"/>
    </location>
</feature>
<proteinExistence type="predicted"/>
<dbReference type="Proteomes" id="UP001314229">
    <property type="component" value="Unassembled WGS sequence"/>
</dbReference>
<dbReference type="GO" id="GO:0010457">
    <property type="term" value="P:centriole-centriole cohesion"/>
    <property type="evidence" value="ECO:0007669"/>
    <property type="project" value="TreeGrafter"/>
</dbReference>
<feature type="coiled-coil region" evidence="1">
    <location>
        <begin position="73"/>
        <end position="237"/>
    </location>
</feature>
<dbReference type="PANTHER" id="PTHR18957:SF0">
    <property type="entry name" value="CENTLEIN"/>
    <property type="match status" value="1"/>
</dbReference>
<accession>A0AAV1NHZ1</accession>
<dbReference type="Gene3D" id="1.10.287.1490">
    <property type="match status" value="1"/>
</dbReference>